<name>A0A7X2MYK3_9CLOT</name>
<dbReference type="InterPro" id="IPR013783">
    <property type="entry name" value="Ig-like_fold"/>
</dbReference>
<comment type="caution">
    <text evidence="2">The sequence shown here is derived from an EMBL/GenBank/DDBJ whole genome shotgun (WGS) entry which is preliminary data.</text>
</comment>
<organism evidence="2 3">
    <name type="scientific">Inconstantimicrobium porci</name>
    <dbReference type="NCBI Taxonomy" id="2652291"/>
    <lineage>
        <taxon>Bacteria</taxon>
        <taxon>Bacillati</taxon>
        <taxon>Bacillota</taxon>
        <taxon>Clostridia</taxon>
        <taxon>Eubacteriales</taxon>
        <taxon>Clostridiaceae</taxon>
        <taxon>Inconstantimicrobium</taxon>
    </lineage>
</organism>
<protein>
    <submittedName>
        <fullName evidence="2">Uncharacterized protein</fullName>
    </submittedName>
</protein>
<feature type="signal peptide" evidence="1">
    <location>
        <begin position="1"/>
        <end position="30"/>
    </location>
</feature>
<keyword evidence="3" id="KW-1185">Reference proteome</keyword>
<proteinExistence type="predicted"/>
<dbReference type="AlphaFoldDB" id="A0A7X2MYK3"/>
<evidence type="ECO:0000256" key="1">
    <source>
        <dbReference type="SAM" id="SignalP"/>
    </source>
</evidence>
<reference evidence="2 3" key="1">
    <citation type="submission" date="2019-08" db="EMBL/GenBank/DDBJ databases">
        <title>In-depth cultivation of the pig gut microbiome towards novel bacterial diversity and tailored functional studies.</title>
        <authorList>
            <person name="Wylensek D."/>
            <person name="Hitch T.C.A."/>
            <person name="Clavel T."/>
        </authorList>
    </citation>
    <scope>NUCLEOTIDE SEQUENCE [LARGE SCALE GENOMIC DNA]</scope>
    <source>
        <strain evidence="2 3">WCA-383-APC-5B</strain>
    </source>
</reference>
<dbReference type="Proteomes" id="UP000460287">
    <property type="component" value="Unassembled WGS sequence"/>
</dbReference>
<gene>
    <name evidence="2" type="ORF">FYJ33_08655</name>
</gene>
<sequence>MTQISNIKKCILSSVVLVAALPFYMHGSSAECNTLDVNINKIQTDKVRYDPSADAVISIDVKNNSNEKISKKLNLDIWGHIDVVLSQNSKNSWSNQDVVRLNYRLTSGNEAWLLGDFE</sequence>
<evidence type="ECO:0000313" key="2">
    <source>
        <dbReference type="EMBL" id="MSR91476.1"/>
    </source>
</evidence>
<accession>A0A7X2MYK3</accession>
<dbReference type="EMBL" id="VULX01000011">
    <property type="protein sequence ID" value="MSR91476.1"/>
    <property type="molecule type" value="Genomic_DNA"/>
</dbReference>
<keyword evidence="1" id="KW-0732">Signal</keyword>
<dbReference type="RefSeq" id="WP_154531366.1">
    <property type="nucleotide sequence ID" value="NZ_VULX01000011.1"/>
</dbReference>
<dbReference type="Gene3D" id="2.60.40.10">
    <property type="entry name" value="Immunoglobulins"/>
    <property type="match status" value="1"/>
</dbReference>
<feature type="chain" id="PRO_5031172183" evidence="1">
    <location>
        <begin position="31"/>
        <end position="118"/>
    </location>
</feature>
<evidence type="ECO:0000313" key="3">
    <source>
        <dbReference type="Proteomes" id="UP000460287"/>
    </source>
</evidence>